<dbReference type="PRINTS" id="PR00474">
    <property type="entry name" value="GLU5KINASE"/>
</dbReference>
<comment type="subcellular location">
    <subcellularLocation>
        <location evidence="9">Cytoplasm</location>
    </subcellularLocation>
</comment>
<dbReference type="HAMAP" id="MF_00082">
    <property type="entry name" value="ArgB"/>
    <property type="match status" value="1"/>
</dbReference>
<sequence>MEDAVRKAAVLIEALSWIRRFRGRYVVIKLGGSALEEEAAVKSFLTDVIFMRTVGMHPILVHGGGKAISQAMNSAGIESRFVHGRRYTDEKTLEIATNVLANQISESLAQEIKSQGAKAEPLHFGTRNCLQGEQLTLQAEDGSSIDLGRVGYVTDVDESLLAEVCESDAIPVIPSVALDKSGQKLNVNADTAAAALARILKAEKLVFLSDVPGIFLDKNDPQTLVSHLETERCRSLIADGTIDSGMVPKVDAALEALASGVGKVHIVDARLPHSILLEIYSDKGIGTEIVK</sequence>
<feature type="binding site" evidence="9">
    <location>
        <begin position="64"/>
        <end position="65"/>
    </location>
    <ligand>
        <name>substrate</name>
    </ligand>
</feature>
<keyword evidence="2 9" id="KW-0055">Arginine biosynthesis</keyword>
<dbReference type="FunFam" id="3.40.1160.10:FF:000004">
    <property type="entry name" value="Acetylglutamate kinase"/>
    <property type="match status" value="1"/>
</dbReference>
<dbReference type="AlphaFoldDB" id="A0A517WYJ1"/>
<evidence type="ECO:0000313" key="11">
    <source>
        <dbReference type="EMBL" id="QDU10326.1"/>
    </source>
</evidence>
<feature type="domain" description="Aspartate/glutamate/uridylate kinase" evidence="10">
    <location>
        <begin position="25"/>
        <end position="268"/>
    </location>
</feature>
<dbReference type="InterPro" id="IPR004662">
    <property type="entry name" value="AcgluKinase_fam"/>
</dbReference>
<dbReference type="GO" id="GO:0042450">
    <property type="term" value="P:L-arginine biosynthetic process via ornithine"/>
    <property type="evidence" value="ECO:0007669"/>
    <property type="project" value="UniProtKB-UniRule"/>
</dbReference>
<evidence type="ECO:0000256" key="1">
    <source>
        <dbReference type="ARBA" id="ARBA00004828"/>
    </source>
</evidence>
<evidence type="ECO:0000256" key="8">
    <source>
        <dbReference type="ARBA" id="ARBA00048141"/>
    </source>
</evidence>
<evidence type="ECO:0000259" key="10">
    <source>
        <dbReference type="Pfam" id="PF00696"/>
    </source>
</evidence>
<accession>A0A517WYJ1</accession>
<evidence type="ECO:0000256" key="5">
    <source>
        <dbReference type="ARBA" id="ARBA00022741"/>
    </source>
</evidence>
<evidence type="ECO:0000256" key="4">
    <source>
        <dbReference type="ARBA" id="ARBA00022679"/>
    </source>
</evidence>
<keyword evidence="4 9" id="KW-0808">Transferase</keyword>
<dbReference type="RefSeq" id="WP_145177876.1">
    <property type="nucleotide sequence ID" value="NZ_CP037422.1"/>
</dbReference>
<reference evidence="11 12" key="1">
    <citation type="submission" date="2019-03" db="EMBL/GenBank/DDBJ databases">
        <title>Deep-cultivation of Planctomycetes and their phenomic and genomic characterization uncovers novel biology.</title>
        <authorList>
            <person name="Wiegand S."/>
            <person name="Jogler M."/>
            <person name="Boedeker C."/>
            <person name="Pinto D."/>
            <person name="Vollmers J."/>
            <person name="Rivas-Marin E."/>
            <person name="Kohn T."/>
            <person name="Peeters S.H."/>
            <person name="Heuer A."/>
            <person name="Rast P."/>
            <person name="Oberbeckmann S."/>
            <person name="Bunk B."/>
            <person name="Jeske O."/>
            <person name="Meyerdierks A."/>
            <person name="Storesund J.E."/>
            <person name="Kallscheuer N."/>
            <person name="Luecker S."/>
            <person name="Lage O.M."/>
            <person name="Pohl T."/>
            <person name="Merkel B.J."/>
            <person name="Hornburger P."/>
            <person name="Mueller R.-W."/>
            <person name="Bruemmer F."/>
            <person name="Labrenz M."/>
            <person name="Spormann A.M."/>
            <person name="Op den Camp H."/>
            <person name="Overmann J."/>
            <person name="Amann R."/>
            <person name="Jetten M.S.M."/>
            <person name="Mascher T."/>
            <person name="Medema M.H."/>
            <person name="Devos D.P."/>
            <person name="Kaster A.-K."/>
            <person name="Ovreas L."/>
            <person name="Rohde M."/>
            <person name="Galperin M.Y."/>
            <person name="Jogler C."/>
        </authorList>
    </citation>
    <scope>NUCLEOTIDE SEQUENCE [LARGE SCALE GENOMIC DNA]</scope>
    <source>
        <strain evidence="11 12">V202</strain>
    </source>
</reference>
<dbReference type="Proteomes" id="UP000318384">
    <property type="component" value="Chromosome"/>
</dbReference>
<dbReference type="InterPro" id="IPR036393">
    <property type="entry name" value="AceGlu_kinase-like_sf"/>
</dbReference>
<proteinExistence type="inferred from homology"/>
<dbReference type="EC" id="2.7.2.8" evidence="9"/>
<dbReference type="SUPFAM" id="SSF53633">
    <property type="entry name" value="Carbamate kinase-like"/>
    <property type="match status" value="1"/>
</dbReference>
<feature type="binding site" evidence="9">
    <location>
        <position position="86"/>
    </location>
    <ligand>
        <name>substrate</name>
    </ligand>
</feature>
<evidence type="ECO:0000313" key="12">
    <source>
        <dbReference type="Proteomes" id="UP000318384"/>
    </source>
</evidence>
<comment type="similarity">
    <text evidence="9">Belongs to the acetylglutamate kinase family. ArgB subfamily.</text>
</comment>
<comment type="function">
    <text evidence="9">Catalyzes the ATP-dependent phosphorylation of N-acetyl-L-glutamate.</text>
</comment>
<dbReference type="GO" id="GO:0005737">
    <property type="term" value="C:cytoplasm"/>
    <property type="evidence" value="ECO:0007669"/>
    <property type="project" value="UniProtKB-SubCell"/>
</dbReference>
<evidence type="ECO:0000256" key="3">
    <source>
        <dbReference type="ARBA" id="ARBA00022605"/>
    </source>
</evidence>
<keyword evidence="9" id="KW-0963">Cytoplasm</keyword>
<comment type="catalytic activity">
    <reaction evidence="8 9">
        <text>N-acetyl-L-glutamate + ATP = N-acetyl-L-glutamyl 5-phosphate + ADP</text>
        <dbReference type="Rhea" id="RHEA:14629"/>
        <dbReference type="ChEBI" id="CHEBI:30616"/>
        <dbReference type="ChEBI" id="CHEBI:44337"/>
        <dbReference type="ChEBI" id="CHEBI:57936"/>
        <dbReference type="ChEBI" id="CHEBI:456216"/>
        <dbReference type="EC" id="2.7.2.8"/>
    </reaction>
</comment>
<comment type="pathway">
    <text evidence="1 9">Amino-acid biosynthesis; L-arginine biosynthesis; N(2)-acetyl-L-ornithine from L-glutamate: step 2/4.</text>
</comment>
<dbReference type="GO" id="GO:0005524">
    <property type="term" value="F:ATP binding"/>
    <property type="evidence" value="ECO:0007669"/>
    <property type="project" value="UniProtKB-UniRule"/>
</dbReference>
<evidence type="ECO:0000256" key="9">
    <source>
        <dbReference type="HAMAP-Rule" id="MF_00082"/>
    </source>
</evidence>
<dbReference type="EMBL" id="CP037422">
    <property type="protein sequence ID" value="QDU10326.1"/>
    <property type="molecule type" value="Genomic_DNA"/>
</dbReference>
<evidence type="ECO:0000256" key="6">
    <source>
        <dbReference type="ARBA" id="ARBA00022777"/>
    </source>
</evidence>
<evidence type="ECO:0000256" key="2">
    <source>
        <dbReference type="ARBA" id="ARBA00022571"/>
    </source>
</evidence>
<protein>
    <recommendedName>
        <fullName evidence="9">Acetylglutamate kinase</fullName>
        <ecNumber evidence="9">2.7.2.8</ecNumber>
    </recommendedName>
    <alternativeName>
        <fullName evidence="9">N-acetyl-L-glutamate 5-phosphotransferase</fullName>
    </alternativeName>
    <alternativeName>
        <fullName evidence="9">NAG kinase</fullName>
        <shortName evidence="9">NAGK</shortName>
    </alternativeName>
</protein>
<dbReference type="OrthoDB" id="9803155at2"/>
<dbReference type="InterPro" id="IPR001057">
    <property type="entry name" value="Glu/AcGlu_kinase"/>
</dbReference>
<dbReference type="PIRSF" id="PIRSF000728">
    <property type="entry name" value="NAGK"/>
    <property type="match status" value="1"/>
</dbReference>
<keyword evidence="6 9" id="KW-0418">Kinase</keyword>
<dbReference type="PANTHER" id="PTHR23342">
    <property type="entry name" value="N-ACETYLGLUTAMATE SYNTHASE"/>
    <property type="match status" value="1"/>
</dbReference>
<name>A0A517WYJ1_9PLAN</name>
<dbReference type="NCBIfam" id="TIGR00761">
    <property type="entry name" value="argB"/>
    <property type="match status" value="1"/>
</dbReference>
<keyword evidence="7 9" id="KW-0067">ATP-binding</keyword>
<organism evidence="11 12">
    <name type="scientific">Gimesia aquarii</name>
    <dbReference type="NCBI Taxonomy" id="2527964"/>
    <lineage>
        <taxon>Bacteria</taxon>
        <taxon>Pseudomonadati</taxon>
        <taxon>Planctomycetota</taxon>
        <taxon>Planctomycetia</taxon>
        <taxon>Planctomycetales</taxon>
        <taxon>Planctomycetaceae</taxon>
        <taxon>Gimesia</taxon>
    </lineage>
</organism>
<dbReference type="Pfam" id="PF00696">
    <property type="entry name" value="AA_kinase"/>
    <property type="match status" value="1"/>
</dbReference>
<keyword evidence="12" id="KW-1185">Reference proteome</keyword>
<dbReference type="Gene3D" id="3.40.1160.10">
    <property type="entry name" value="Acetylglutamate kinase-like"/>
    <property type="match status" value="1"/>
</dbReference>
<dbReference type="InterPro" id="IPR001048">
    <property type="entry name" value="Asp/Glu/Uridylate_kinase"/>
</dbReference>
<dbReference type="UniPathway" id="UPA00068">
    <property type="reaction ID" value="UER00107"/>
</dbReference>
<dbReference type="InterPro" id="IPR037528">
    <property type="entry name" value="ArgB"/>
</dbReference>
<evidence type="ECO:0000256" key="7">
    <source>
        <dbReference type="ARBA" id="ARBA00022840"/>
    </source>
</evidence>
<feature type="site" description="Transition state stabilizer" evidence="9">
    <location>
        <position position="29"/>
    </location>
</feature>
<dbReference type="PANTHER" id="PTHR23342:SF0">
    <property type="entry name" value="N-ACETYLGLUTAMATE SYNTHASE, MITOCHONDRIAL"/>
    <property type="match status" value="1"/>
</dbReference>
<keyword evidence="3 9" id="KW-0028">Amino-acid biosynthesis</keyword>
<feature type="site" description="Transition state stabilizer" evidence="9">
    <location>
        <position position="249"/>
    </location>
</feature>
<feature type="binding site" evidence="9">
    <location>
        <position position="186"/>
    </location>
    <ligand>
        <name>substrate</name>
    </ligand>
</feature>
<gene>
    <name evidence="9 11" type="primary">argB</name>
    <name evidence="11" type="ORF">V202x_37250</name>
</gene>
<dbReference type="GO" id="GO:0003991">
    <property type="term" value="F:acetylglutamate kinase activity"/>
    <property type="evidence" value="ECO:0007669"/>
    <property type="project" value="UniProtKB-UniRule"/>
</dbReference>
<keyword evidence="5 9" id="KW-0547">Nucleotide-binding</keyword>